<proteinExistence type="inferred from homology"/>
<dbReference type="InterPro" id="IPR006059">
    <property type="entry name" value="SBP"/>
</dbReference>
<organism evidence="3 4">
    <name type="scientific">Treponema phagedenis</name>
    <dbReference type="NCBI Taxonomy" id="162"/>
    <lineage>
        <taxon>Bacteria</taxon>
        <taxon>Pseudomonadati</taxon>
        <taxon>Spirochaetota</taxon>
        <taxon>Spirochaetia</taxon>
        <taxon>Spirochaetales</taxon>
        <taxon>Treponemataceae</taxon>
        <taxon>Treponema</taxon>
    </lineage>
</organism>
<dbReference type="PANTHER" id="PTHR43649:SF12">
    <property type="entry name" value="DIACETYLCHITOBIOSE BINDING PROTEIN DASA"/>
    <property type="match status" value="1"/>
</dbReference>
<dbReference type="InterPro" id="IPR050490">
    <property type="entry name" value="Bact_solute-bd_prot1"/>
</dbReference>
<accession>A0AAE6M7A2</accession>
<dbReference type="Gene3D" id="3.40.190.10">
    <property type="entry name" value="Periplasmic binding protein-like II"/>
    <property type="match status" value="1"/>
</dbReference>
<evidence type="ECO:0000313" key="3">
    <source>
        <dbReference type="EMBL" id="QEJ97560.1"/>
    </source>
</evidence>
<dbReference type="AlphaFoldDB" id="A0AAE6M7A2"/>
<dbReference type="Pfam" id="PF01547">
    <property type="entry name" value="SBP_bac_1"/>
    <property type="match status" value="1"/>
</dbReference>
<evidence type="ECO:0000313" key="4">
    <source>
        <dbReference type="Proteomes" id="UP000323594"/>
    </source>
</evidence>
<name>A0AAE6M7A2_TREPH</name>
<protein>
    <submittedName>
        <fullName evidence="3">Sugar ABC transporter substrate-binding protein</fullName>
    </submittedName>
</protein>
<gene>
    <name evidence="3" type="ORF">FUT82_05780</name>
</gene>
<comment type="subcellular location">
    <subcellularLocation>
        <location evidence="1">Periplasm</location>
    </subcellularLocation>
</comment>
<reference evidence="3 4" key="1">
    <citation type="submission" date="2019-08" db="EMBL/GenBank/DDBJ databases">
        <authorList>
            <person name="Kuhnert P."/>
        </authorList>
    </citation>
    <scope>NUCLEOTIDE SEQUENCE [LARGE SCALE GENOMIC DNA]</scope>
    <source>
        <strain evidence="3 4">B36.5</strain>
    </source>
</reference>
<dbReference type="PANTHER" id="PTHR43649">
    <property type="entry name" value="ARABINOSE-BINDING PROTEIN-RELATED"/>
    <property type="match status" value="1"/>
</dbReference>
<dbReference type="EMBL" id="CP042817">
    <property type="protein sequence ID" value="QEJ97560.1"/>
    <property type="molecule type" value="Genomic_DNA"/>
</dbReference>
<comment type="similarity">
    <text evidence="2">Belongs to the bacterial solute-binding protein 1 family.</text>
</comment>
<dbReference type="Proteomes" id="UP000323594">
    <property type="component" value="Chromosome"/>
</dbReference>
<dbReference type="PROSITE" id="PS51257">
    <property type="entry name" value="PROKAR_LIPOPROTEIN"/>
    <property type="match status" value="1"/>
</dbReference>
<dbReference type="CDD" id="cd13585">
    <property type="entry name" value="PBP2_TMBP_like"/>
    <property type="match status" value="1"/>
</dbReference>
<evidence type="ECO:0000256" key="1">
    <source>
        <dbReference type="ARBA" id="ARBA00004418"/>
    </source>
</evidence>
<evidence type="ECO:0000256" key="2">
    <source>
        <dbReference type="ARBA" id="ARBA00008520"/>
    </source>
</evidence>
<dbReference type="SUPFAM" id="SSF53850">
    <property type="entry name" value="Periplasmic binding protein-like II"/>
    <property type="match status" value="1"/>
</dbReference>
<sequence>MKKITHVLFMFLAITGISFIGGCAKEQNDNTITLTFVEVMTSPSRTAQLQKIIADYQKLHPNIKINLISPPYEQADNKLTMMLNSNQALDIVEVRDHTIKTYVNNAKLHDLSDYISKWDDRSDLLPLAVAASKTVDDTPYLIPQFFYIKGLFIRTDILKKHGYTKMPTTIEEMYKISKEITQKTPGQYGFCFRGKGDAFKTSDMLIFADIPNVSVDNIYTTTDGKYVLDNPAGKQALTDYAELFKKAVPADGINWGFNEQINAFVSGSTVFLVQDPDTVSLVSEHLTEEQYTVIPMPIGKSSKSYLDYGFAGLSIPKTSKHPNEAWDFIAYISSAKVNAEFCKEYGPLPIMASAYKNDPHFSTGLYKAWNTEMTTSDTYVFAKYPLDSEKYPGWSQVEQQGMQAFLIGEKTVDETIDMWKKYWQK</sequence>
<dbReference type="RefSeq" id="WP_148878778.1">
    <property type="nucleotide sequence ID" value="NZ_CP042813.1"/>
</dbReference>
<dbReference type="GO" id="GO:0042597">
    <property type="term" value="C:periplasmic space"/>
    <property type="evidence" value="ECO:0007669"/>
    <property type="project" value="UniProtKB-SubCell"/>
</dbReference>